<evidence type="ECO:0000313" key="2">
    <source>
        <dbReference type="Proteomes" id="UP000198542"/>
    </source>
</evidence>
<dbReference type="RefSeq" id="WP_090452526.1">
    <property type="nucleotide sequence ID" value="NZ_FNTC01000002.1"/>
</dbReference>
<protein>
    <submittedName>
        <fullName evidence="1">Uncharacterized protein</fullName>
    </submittedName>
</protein>
<gene>
    <name evidence="1" type="ORF">SAMN04490187_1179</name>
</gene>
<reference evidence="2" key="1">
    <citation type="submission" date="2016-10" db="EMBL/GenBank/DDBJ databases">
        <authorList>
            <person name="Varghese N."/>
            <person name="Submissions S."/>
        </authorList>
    </citation>
    <scope>NUCLEOTIDE SEQUENCE [LARGE SCALE GENOMIC DNA]</scope>
    <source>
        <strain evidence="2">BS3660</strain>
    </source>
</reference>
<dbReference type="AlphaFoldDB" id="A0A231G5W6"/>
<evidence type="ECO:0000313" key="1">
    <source>
        <dbReference type="EMBL" id="SEB59411.1"/>
    </source>
</evidence>
<dbReference type="Proteomes" id="UP000198542">
    <property type="component" value="Unassembled WGS sequence"/>
</dbReference>
<proteinExistence type="predicted"/>
<dbReference type="EMBL" id="FNTC01000002">
    <property type="protein sequence ID" value="SEB59411.1"/>
    <property type="molecule type" value="Genomic_DNA"/>
</dbReference>
<keyword evidence="2" id="KW-1185">Reference proteome</keyword>
<organism evidence="1 2">
    <name type="scientific">Pseudomonas jessenii</name>
    <dbReference type="NCBI Taxonomy" id="77298"/>
    <lineage>
        <taxon>Bacteria</taxon>
        <taxon>Pseudomonadati</taxon>
        <taxon>Pseudomonadota</taxon>
        <taxon>Gammaproteobacteria</taxon>
        <taxon>Pseudomonadales</taxon>
        <taxon>Pseudomonadaceae</taxon>
        <taxon>Pseudomonas</taxon>
    </lineage>
</organism>
<name>A0A231G5W6_PSEJE</name>
<accession>A0A231G5W6</accession>
<sequence>MTRVADSTIKGFLYQFNKTLIEILDSEPDKEITIEGVIEDIDITSNTGEVTAIQCKYHESASSFTTSLIYKPLLQMAEAYSKSPTTKIKYKIFIHVPSEAGSVRKITQTEIDAALSTQDVNYLKIVQRISQPFCSSTFAKLVDLEFGPSLDTIEDIAKEKLDLLKIKSSDTSCILYPNAISQIAKKSSLTDEAHRKTTKLEIEKFLSGVTNTVITKWTLALKNKKEILQSMRKQLKSNLNTNSQSRYFYFEQNSINDFSNNIVTFISNFISIYHCKPSHIKTPLFAIDCNRGTIEDLAFRLYKKGIKSNTGLIGNNFIPEEFYKEPLLKKSSNRIEEREFHVRLLALTDYPNVLAHKKSDEFFFICNAIPTNVDTSDTNVHLVGANNFNELEYVMYLRETYE</sequence>